<dbReference type="Pfam" id="PF10108">
    <property type="entry name" value="DNA_pol_B_exo2"/>
    <property type="match status" value="1"/>
</dbReference>
<dbReference type="AlphaFoldDB" id="W9V2N7"/>
<comment type="caution">
    <text evidence="2">The sequence shown here is derived from an EMBL/GenBank/DDBJ whole genome shotgun (WGS) entry which is preliminary data.</text>
</comment>
<dbReference type="GO" id="GO:0003676">
    <property type="term" value="F:nucleic acid binding"/>
    <property type="evidence" value="ECO:0007669"/>
    <property type="project" value="InterPro"/>
</dbReference>
<dbReference type="STRING" id="1249627.D779_3597"/>
<evidence type="ECO:0000313" key="2">
    <source>
        <dbReference type="EMBL" id="EXJ13594.1"/>
    </source>
</evidence>
<feature type="domain" description="Predicted 3'-5' exonuclease PolB-like" evidence="1">
    <location>
        <begin position="113"/>
        <end position="246"/>
    </location>
</feature>
<sequence>MNAPHTISSVRYFAPQAEAARFACLDLETRRPAEDDIQAVLDAWTHPSNWKLETIAQKRQEFEERVRDKSALLDAAPIVCCGIQIDGEACEFHSMGQVSGLSEIAGWTIEHCATEAEMLERMRVWLDERTDPGTELAGHNILGFDLPKLRGAYVRHGLALPECLRVRDLQPAFDSMRMFRFFSPEHKDNQFPSLDLVCHVFGLEPPKQFISGADVPDLYDAGRFAEIILYNIGDVMTETSVYQRMTA</sequence>
<accession>W9V2N7</accession>
<gene>
    <name evidence="2" type="ORF">D779_3597</name>
</gene>
<dbReference type="SUPFAM" id="SSF53098">
    <property type="entry name" value="Ribonuclease H-like"/>
    <property type="match status" value="1"/>
</dbReference>
<name>W9V2N7_9GAMM</name>
<evidence type="ECO:0000313" key="3">
    <source>
        <dbReference type="Proteomes" id="UP000019460"/>
    </source>
</evidence>
<dbReference type="InterPro" id="IPR036397">
    <property type="entry name" value="RNaseH_sf"/>
</dbReference>
<dbReference type="InterPro" id="IPR019288">
    <property type="entry name" value="3'-5'_exonuclease_PolB-like"/>
</dbReference>
<dbReference type="Gene3D" id="3.30.420.10">
    <property type="entry name" value="Ribonuclease H-like superfamily/Ribonuclease H"/>
    <property type="match status" value="1"/>
</dbReference>
<dbReference type="OrthoDB" id="7057183at2"/>
<evidence type="ECO:0000259" key="1">
    <source>
        <dbReference type="Pfam" id="PF10108"/>
    </source>
</evidence>
<dbReference type="eggNOG" id="COG0417">
    <property type="taxonomic scope" value="Bacteria"/>
</dbReference>
<proteinExistence type="predicted"/>
<keyword evidence="3" id="KW-1185">Reference proteome</keyword>
<dbReference type="Proteomes" id="UP000019460">
    <property type="component" value="Unassembled WGS sequence"/>
</dbReference>
<protein>
    <recommendedName>
        <fullName evidence="1">Predicted 3'-5' exonuclease PolB-like domain-containing protein</fullName>
    </recommendedName>
</protein>
<dbReference type="EMBL" id="AONC01000063">
    <property type="protein sequence ID" value="EXJ13594.1"/>
    <property type="molecule type" value="Genomic_DNA"/>
</dbReference>
<dbReference type="InterPro" id="IPR012337">
    <property type="entry name" value="RNaseH-like_sf"/>
</dbReference>
<dbReference type="RefSeq" id="WP_043756713.1">
    <property type="nucleotide sequence ID" value="NZ_AONC01000063.1"/>
</dbReference>
<reference evidence="2 3" key="1">
    <citation type="submission" date="2012-11" db="EMBL/GenBank/DDBJ databases">
        <title>Genome assembly of Thiorhodococcus sp. AK35.</title>
        <authorList>
            <person name="Nupur N."/>
            <person name="Khatri I."/>
            <person name="Subramanian S."/>
            <person name="Pinnaka A."/>
        </authorList>
    </citation>
    <scope>NUCLEOTIDE SEQUENCE [LARGE SCALE GENOMIC DNA]</scope>
    <source>
        <strain evidence="2 3">AK35</strain>
    </source>
</reference>
<organism evidence="2 3">
    <name type="scientific">Imhoffiella purpurea</name>
    <dbReference type="NCBI Taxonomy" id="1249627"/>
    <lineage>
        <taxon>Bacteria</taxon>
        <taxon>Pseudomonadati</taxon>
        <taxon>Pseudomonadota</taxon>
        <taxon>Gammaproteobacteria</taxon>
        <taxon>Chromatiales</taxon>
        <taxon>Chromatiaceae</taxon>
        <taxon>Imhoffiella</taxon>
    </lineage>
</organism>